<dbReference type="AlphaFoldDB" id="A0A059FE53"/>
<dbReference type="Proteomes" id="UP000025061">
    <property type="component" value="Unassembled WGS sequence"/>
</dbReference>
<protein>
    <submittedName>
        <fullName evidence="2">Transglutaminase family protein</fullName>
    </submittedName>
</protein>
<dbReference type="SUPFAM" id="SSF54001">
    <property type="entry name" value="Cysteine proteinases"/>
    <property type="match status" value="1"/>
</dbReference>
<comment type="caution">
    <text evidence="2">The sequence shown here is derived from an EMBL/GenBank/DDBJ whole genome shotgun (WGS) entry which is preliminary data.</text>
</comment>
<dbReference type="PATRIC" id="fig|1280951.3.peg.2980"/>
<dbReference type="Pfam" id="PF01841">
    <property type="entry name" value="Transglut_core"/>
    <property type="match status" value="1"/>
</dbReference>
<feature type="domain" description="Transglutaminase-like" evidence="1">
    <location>
        <begin position="158"/>
        <end position="218"/>
    </location>
</feature>
<dbReference type="OrthoDB" id="5438043at2"/>
<evidence type="ECO:0000313" key="2">
    <source>
        <dbReference type="EMBL" id="KCZ88793.1"/>
    </source>
</evidence>
<dbReference type="EMBL" id="ARYI01000015">
    <property type="protein sequence ID" value="KCZ88793.1"/>
    <property type="molecule type" value="Genomic_DNA"/>
</dbReference>
<reference evidence="2 3" key="1">
    <citation type="submission" date="2013-04" db="EMBL/GenBank/DDBJ databases">
        <title>Hyphomonas hirschiana VP5 Genome Sequencing.</title>
        <authorList>
            <person name="Lai Q."/>
            <person name="Shao Z."/>
        </authorList>
    </citation>
    <scope>NUCLEOTIDE SEQUENCE [LARGE SCALE GENOMIC DNA]</scope>
    <source>
        <strain evidence="2 3">VP5</strain>
    </source>
</reference>
<sequence>MRVKIDASLAYNFAQPADVLLSLEAIRSDDQTIVSDRLAALPESGLKLAEGPERLGRRRWLEAEGDVTISYTALVDVSRRPLSIAGLLVPARRDLPYDVISYLLPSRYCEAEKLSSFAEEAFSGAVGGDLVLNMADWIFENFEYAPGSSNETTTATDTFLMRRGVCRDFAHTLISFCRAMGVPARMVSAYAPAIDPPDFHAVVEVWLDHAWHLIDPTRLSREEELVRIAIGRDATDISFMTIFGAAELRDQRVAVEVVAGNG</sequence>
<accession>A0A059FE53</accession>
<dbReference type="InterPro" id="IPR048930">
    <property type="entry name" value="Bact_transglu_N_2"/>
</dbReference>
<dbReference type="PANTHER" id="PTHR33490">
    <property type="entry name" value="BLR5614 PROTEIN-RELATED"/>
    <property type="match status" value="1"/>
</dbReference>
<organism evidence="2 3">
    <name type="scientific">Hyphomonas hirschiana VP5</name>
    <dbReference type="NCBI Taxonomy" id="1280951"/>
    <lineage>
        <taxon>Bacteria</taxon>
        <taxon>Pseudomonadati</taxon>
        <taxon>Pseudomonadota</taxon>
        <taxon>Alphaproteobacteria</taxon>
        <taxon>Hyphomonadales</taxon>
        <taxon>Hyphomonadaceae</taxon>
        <taxon>Hyphomonas</taxon>
    </lineage>
</organism>
<dbReference type="PANTHER" id="PTHR33490:SF12">
    <property type="entry name" value="BLL5557 PROTEIN"/>
    <property type="match status" value="1"/>
</dbReference>
<gene>
    <name evidence="2" type="ORF">HHI_14784</name>
</gene>
<proteinExistence type="predicted"/>
<dbReference type="Gene3D" id="2.60.40.2250">
    <property type="match status" value="1"/>
</dbReference>
<dbReference type="RefSeq" id="WP_011647858.1">
    <property type="nucleotide sequence ID" value="NZ_ARYI01000015.1"/>
</dbReference>
<dbReference type="SMART" id="SM00460">
    <property type="entry name" value="TGc"/>
    <property type="match status" value="1"/>
</dbReference>
<evidence type="ECO:0000259" key="1">
    <source>
        <dbReference type="SMART" id="SM00460"/>
    </source>
</evidence>
<keyword evidence="3" id="KW-1185">Reference proteome</keyword>
<dbReference type="InterPro" id="IPR002931">
    <property type="entry name" value="Transglutaminase-like"/>
</dbReference>
<dbReference type="Gene3D" id="3.10.620.30">
    <property type="match status" value="1"/>
</dbReference>
<name>A0A059FE53_9PROT</name>
<evidence type="ECO:0000313" key="3">
    <source>
        <dbReference type="Proteomes" id="UP000025061"/>
    </source>
</evidence>
<dbReference type="Pfam" id="PF21295">
    <property type="entry name" value="Bact_transglu_N_2"/>
    <property type="match status" value="1"/>
</dbReference>
<dbReference type="InterPro" id="IPR038765">
    <property type="entry name" value="Papain-like_cys_pep_sf"/>
</dbReference>